<protein>
    <recommendedName>
        <fullName evidence="5">Glycosyl transferase family 1</fullName>
    </recommendedName>
</protein>
<dbReference type="Gene3D" id="3.40.50.2000">
    <property type="entry name" value="Glycogen Phosphorylase B"/>
    <property type="match status" value="2"/>
</dbReference>
<evidence type="ECO:0000313" key="4">
    <source>
        <dbReference type="Proteomes" id="UP000031278"/>
    </source>
</evidence>
<evidence type="ECO:0000259" key="1">
    <source>
        <dbReference type="Pfam" id="PF00534"/>
    </source>
</evidence>
<evidence type="ECO:0008006" key="5">
    <source>
        <dbReference type="Google" id="ProtNLM"/>
    </source>
</evidence>
<dbReference type="PANTHER" id="PTHR12526">
    <property type="entry name" value="GLYCOSYLTRANSFERASE"/>
    <property type="match status" value="1"/>
</dbReference>
<dbReference type="RefSeq" id="WP_039467466.1">
    <property type="nucleotide sequence ID" value="NZ_JWLZ01000198.1"/>
</dbReference>
<dbReference type="InterPro" id="IPR028098">
    <property type="entry name" value="Glyco_trans_4-like_N"/>
</dbReference>
<gene>
    <name evidence="3" type="ORF">RJ45_21820</name>
</gene>
<dbReference type="GO" id="GO:0016757">
    <property type="term" value="F:glycosyltransferase activity"/>
    <property type="evidence" value="ECO:0007669"/>
    <property type="project" value="InterPro"/>
</dbReference>
<feature type="domain" description="Glycosyltransferase subfamily 4-like N-terminal" evidence="2">
    <location>
        <begin position="3"/>
        <end position="122"/>
    </location>
</feature>
<name>A0A0B9FZC2_9GAMM</name>
<dbReference type="SUPFAM" id="SSF53756">
    <property type="entry name" value="UDP-Glycosyltransferase/glycogen phosphorylase"/>
    <property type="match status" value="1"/>
</dbReference>
<proteinExistence type="predicted"/>
<reference evidence="3 4" key="1">
    <citation type="submission" date="2014-12" db="EMBL/GenBank/DDBJ databases">
        <title>Genome sequencing of Photobacterium gaetbulicola AD005a.</title>
        <authorList>
            <person name="Adrian T.G.S."/>
            <person name="Chan K.G."/>
        </authorList>
    </citation>
    <scope>NUCLEOTIDE SEQUENCE [LARGE SCALE GENOMIC DNA]</scope>
    <source>
        <strain evidence="3 4">AD005a</strain>
    </source>
</reference>
<evidence type="ECO:0000313" key="3">
    <source>
        <dbReference type="EMBL" id="KHT61559.1"/>
    </source>
</evidence>
<organism evidence="3 4">
    <name type="scientific">Photobacterium gaetbulicola</name>
    <dbReference type="NCBI Taxonomy" id="1295392"/>
    <lineage>
        <taxon>Bacteria</taxon>
        <taxon>Pseudomonadati</taxon>
        <taxon>Pseudomonadota</taxon>
        <taxon>Gammaproteobacteria</taxon>
        <taxon>Vibrionales</taxon>
        <taxon>Vibrionaceae</taxon>
        <taxon>Photobacterium</taxon>
    </lineage>
</organism>
<dbReference type="CDD" id="cd03808">
    <property type="entry name" value="GT4_CapM-like"/>
    <property type="match status" value="1"/>
</dbReference>
<dbReference type="Pfam" id="PF13477">
    <property type="entry name" value="Glyco_trans_4_2"/>
    <property type="match status" value="1"/>
</dbReference>
<dbReference type="AlphaFoldDB" id="A0A0B9FZC2"/>
<feature type="domain" description="Glycosyl transferase family 1" evidence="1">
    <location>
        <begin position="186"/>
        <end position="347"/>
    </location>
</feature>
<accession>A0A0B9FZC2</accession>
<dbReference type="PANTHER" id="PTHR12526:SF638">
    <property type="entry name" value="SPORE COAT PROTEIN SA"/>
    <property type="match status" value="1"/>
</dbReference>
<dbReference type="GO" id="GO:1901135">
    <property type="term" value="P:carbohydrate derivative metabolic process"/>
    <property type="evidence" value="ECO:0007669"/>
    <property type="project" value="UniProtKB-ARBA"/>
</dbReference>
<evidence type="ECO:0000259" key="2">
    <source>
        <dbReference type="Pfam" id="PF13477"/>
    </source>
</evidence>
<comment type="caution">
    <text evidence="3">The sequence shown here is derived from an EMBL/GenBank/DDBJ whole genome shotgun (WGS) entry which is preliminary data.</text>
</comment>
<dbReference type="Proteomes" id="UP000031278">
    <property type="component" value="Unassembled WGS sequence"/>
</dbReference>
<sequence length="369" mass="41504">MKKLLFAINVGWYYDLHWQERVKSEMTDGFETHLCMSKPSNPNGQNMHALSLTRSSVGVLDNLKTFYQMVKIFNRVKPDVIHSVTIKPNIMFGVIALLSRLPIFLTIPGMGSMFSQNTLKSKLIAKGILSIYRLLGRNDKSVFIFENQTDMQEFIRLRICCQSNAVTVPGSGVNIEEYDAPKIETTPQPLKLLFAARLLEGKGLRELVQAVEKVKESGIDVALNVAGIIDDDSNEAIPVTQLEDWHQQGKINWMGQINGGMQDVIAVNDAIVLPTRYGEGLPRILIEANACRRPVITTDIGGCRDFVINGETGIIVQICDPKALEDAIRKLCDRDYSAKLGERGRQRVEAFYTDKHVIDSYRQIYSRQL</sequence>
<dbReference type="Pfam" id="PF00534">
    <property type="entry name" value="Glycos_transf_1"/>
    <property type="match status" value="1"/>
</dbReference>
<dbReference type="EMBL" id="JWLZ01000198">
    <property type="protein sequence ID" value="KHT61559.1"/>
    <property type="molecule type" value="Genomic_DNA"/>
</dbReference>
<dbReference type="InterPro" id="IPR001296">
    <property type="entry name" value="Glyco_trans_1"/>
</dbReference>